<feature type="transmembrane region" description="Helical" evidence="11">
    <location>
        <begin position="208"/>
        <end position="228"/>
    </location>
</feature>
<dbReference type="eggNOG" id="COG2205">
    <property type="taxonomic scope" value="Bacteria"/>
</dbReference>
<evidence type="ECO:0000313" key="15">
    <source>
        <dbReference type="Proteomes" id="UP000006069"/>
    </source>
</evidence>
<evidence type="ECO:0000256" key="7">
    <source>
        <dbReference type="ARBA" id="ARBA00022777"/>
    </source>
</evidence>
<dbReference type="Gene3D" id="1.10.287.130">
    <property type="match status" value="1"/>
</dbReference>
<keyword evidence="11" id="KW-0472">Membrane</keyword>
<gene>
    <name evidence="14" type="ORF">HMPREF9451_01691</name>
</gene>
<organism evidence="14 15">
    <name type="scientific">Slackia piriformis YIT 12062</name>
    <dbReference type="NCBI Taxonomy" id="742818"/>
    <lineage>
        <taxon>Bacteria</taxon>
        <taxon>Bacillati</taxon>
        <taxon>Actinomycetota</taxon>
        <taxon>Coriobacteriia</taxon>
        <taxon>Eggerthellales</taxon>
        <taxon>Eggerthellaceae</taxon>
        <taxon>Slackia</taxon>
    </lineage>
</organism>
<dbReference type="Pfam" id="PF00672">
    <property type="entry name" value="HAMP"/>
    <property type="match status" value="1"/>
</dbReference>
<dbReference type="InterPro" id="IPR036890">
    <property type="entry name" value="HATPase_C_sf"/>
</dbReference>
<feature type="domain" description="Histidine kinase" evidence="12">
    <location>
        <begin position="289"/>
        <end position="503"/>
    </location>
</feature>
<accession>K0YJ04</accession>
<keyword evidence="6 11" id="KW-0812">Transmembrane</keyword>
<dbReference type="PROSITE" id="PS50885">
    <property type="entry name" value="HAMP"/>
    <property type="match status" value="1"/>
</dbReference>
<dbReference type="Gene3D" id="6.10.340.10">
    <property type="match status" value="1"/>
</dbReference>
<dbReference type="FunFam" id="3.30.565.10:FF:000006">
    <property type="entry name" value="Sensor histidine kinase WalK"/>
    <property type="match status" value="1"/>
</dbReference>
<dbReference type="Pfam" id="PF02518">
    <property type="entry name" value="HATPase_c"/>
    <property type="match status" value="1"/>
</dbReference>
<name>K0YJ04_9ACTN</name>
<dbReference type="InterPro" id="IPR003594">
    <property type="entry name" value="HATPase_dom"/>
</dbReference>
<keyword evidence="9" id="KW-0902">Two-component regulatory system</keyword>
<dbReference type="InterPro" id="IPR036097">
    <property type="entry name" value="HisK_dim/P_sf"/>
</dbReference>
<reference evidence="14 15" key="1">
    <citation type="submission" date="2012-08" db="EMBL/GenBank/DDBJ databases">
        <title>The Genome Sequence of Slackia piriformis YIT 12062.</title>
        <authorList>
            <consortium name="The Broad Institute Genome Sequencing Platform"/>
            <person name="Earl A."/>
            <person name="Ward D."/>
            <person name="Feldgarden M."/>
            <person name="Gevers D."/>
            <person name="Morotomi M."/>
            <person name="Walker B."/>
            <person name="Young S.K."/>
            <person name="Zeng Q."/>
            <person name="Gargeya S."/>
            <person name="Fitzgerald M."/>
            <person name="Haas B."/>
            <person name="Abouelleil A."/>
            <person name="Alvarado L."/>
            <person name="Arachchi H.M."/>
            <person name="Berlin A.M."/>
            <person name="Chapman S.B."/>
            <person name="Goldberg J."/>
            <person name="Griggs A."/>
            <person name="Gujja S."/>
            <person name="Hansen M."/>
            <person name="Howarth C."/>
            <person name="Imamovic A."/>
            <person name="Larimer J."/>
            <person name="McCowen C."/>
            <person name="Montmayeur A."/>
            <person name="Murphy C."/>
            <person name="Neiman D."/>
            <person name="Pearson M."/>
            <person name="Priest M."/>
            <person name="Roberts A."/>
            <person name="Saif S."/>
            <person name="Shea T."/>
            <person name="Sisk P."/>
            <person name="Sykes S."/>
            <person name="Wortman J."/>
            <person name="Nusbaum C."/>
            <person name="Birren B."/>
        </authorList>
    </citation>
    <scope>NUCLEOTIDE SEQUENCE [LARGE SCALE GENOMIC DNA]</scope>
    <source>
        <strain evidence="14 15">YIT 12062</strain>
    </source>
</reference>
<evidence type="ECO:0000256" key="4">
    <source>
        <dbReference type="ARBA" id="ARBA00022553"/>
    </source>
</evidence>
<feature type="domain" description="HAMP" evidence="13">
    <location>
        <begin position="229"/>
        <end position="281"/>
    </location>
</feature>
<comment type="caution">
    <text evidence="14">The sequence shown here is derived from an EMBL/GenBank/DDBJ whole genome shotgun (WGS) entry which is preliminary data.</text>
</comment>
<dbReference type="SMART" id="SM00304">
    <property type="entry name" value="HAMP"/>
    <property type="match status" value="1"/>
</dbReference>
<comment type="catalytic activity">
    <reaction evidence="1">
        <text>ATP + protein L-histidine = ADP + protein N-phospho-L-histidine.</text>
        <dbReference type="EC" id="2.7.13.3"/>
    </reaction>
</comment>
<evidence type="ECO:0000256" key="11">
    <source>
        <dbReference type="SAM" id="Phobius"/>
    </source>
</evidence>
<dbReference type="SMART" id="SM00388">
    <property type="entry name" value="HisKA"/>
    <property type="match status" value="1"/>
</dbReference>
<dbReference type="GO" id="GO:0000155">
    <property type="term" value="F:phosphorelay sensor kinase activity"/>
    <property type="evidence" value="ECO:0007669"/>
    <property type="project" value="InterPro"/>
</dbReference>
<dbReference type="InterPro" id="IPR005467">
    <property type="entry name" value="His_kinase_dom"/>
</dbReference>
<keyword evidence="4" id="KW-0597">Phosphoprotein</keyword>
<dbReference type="PANTHER" id="PTHR45453">
    <property type="entry name" value="PHOSPHATE REGULON SENSOR PROTEIN PHOR"/>
    <property type="match status" value="1"/>
</dbReference>
<proteinExistence type="predicted"/>
<evidence type="ECO:0000256" key="10">
    <source>
        <dbReference type="ARBA" id="ARBA00039401"/>
    </source>
</evidence>
<keyword evidence="15" id="KW-1185">Reference proteome</keyword>
<dbReference type="CDD" id="cd00082">
    <property type="entry name" value="HisKA"/>
    <property type="match status" value="1"/>
</dbReference>
<dbReference type="InParanoid" id="K0YJ04"/>
<dbReference type="Pfam" id="PF00512">
    <property type="entry name" value="HisKA"/>
    <property type="match status" value="1"/>
</dbReference>
<dbReference type="SUPFAM" id="SSF47384">
    <property type="entry name" value="Homodimeric domain of signal transducing histidine kinase"/>
    <property type="match status" value="1"/>
</dbReference>
<evidence type="ECO:0000256" key="2">
    <source>
        <dbReference type="ARBA" id="ARBA00004236"/>
    </source>
</evidence>
<dbReference type="InterPro" id="IPR004358">
    <property type="entry name" value="Sig_transdc_His_kin-like_C"/>
</dbReference>
<dbReference type="InterPro" id="IPR003660">
    <property type="entry name" value="HAMP_dom"/>
</dbReference>
<dbReference type="PRINTS" id="PR00344">
    <property type="entry name" value="BCTRLSENSOR"/>
</dbReference>
<evidence type="ECO:0000259" key="12">
    <source>
        <dbReference type="PROSITE" id="PS50109"/>
    </source>
</evidence>
<dbReference type="OrthoDB" id="9786919at2"/>
<dbReference type="InterPro" id="IPR050351">
    <property type="entry name" value="BphY/WalK/GraS-like"/>
</dbReference>
<dbReference type="EC" id="2.7.13.3" evidence="3"/>
<dbReference type="EMBL" id="ADMD01000009">
    <property type="protein sequence ID" value="EJZ83173.1"/>
    <property type="molecule type" value="Genomic_DNA"/>
</dbReference>
<sequence>MVSSSEKPSKEHKGAFARVRDRIFECSYTTRVTCTFALVAMMTVVVAMGVLSYVWEQHFQAYTRENVQELADATAKSVASLYEANHETAIEEIREAGGGTYPAIGIDDVQPAQSAHALQPGMGIQVSSMQTGQVVYDSSLPNSGSSDGFGPNILNEESFAPNGNDKMATSSIVLSNGKVVGSVHMWVYGSEVLLSKADQTFRNQSYQAMAFAAVLSVLLASCIGFLFARGLVDPINRMTRTAAAIKEGDLSARTNLEGDDEIAELGKTFDAMAESVEKNQQLERRLTMDVAHELRTPLMAIQSTVEAIVDGVFEPDEERLGTINLEVRRLGRLVDALLRLSRLESRSTPMNEEVINVGELIRPLALSHEAFVNDAGLTLEFDAEDEVMVYGDRDMLRQATANLISNAVRYTPAPGKITVKVRKGDIMASISVKDTGIGLSPEECKMVFNRFWRAEESRQRQSGGLGVGLAVVKEIVDRHGGWIQVEGKKGEGACFTIHIPLYDFERIKAQKEKEQKGKGQGHRQKGRR</sequence>
<dbReference type="GO" id="GO:0004721">
    <property type="term" value="F:phosphoprotein phosphatase activity"/>
    <property type="evidence" value="ECO:0007669"/>
    <property type="project" value="TreeGrafter"/>
</dbReference>
<dbReference type="RefSeq" id="WP_009139871.1">
    <property type="nucleotide sequence ID" value="NZ_JH815199.1"/>
</dbReference>
<evidence type="ECO:0000313" key="14">
    <source>
        <dbReference type="EMBL" id="EJZ83173.1"/>
    </source>
</evidence>
<dbReference type="AlphaFoldDB" id="K0YJ04"/>
<dbReference type="SMART" id="SM00387">
    <property type="entry name" value="HATPase_c"/>
    <property type="match status" value="1"/>
</dbReference>
<evidence type="ECO:0000259" key="13">
    <source>
        <dbReference type="PROSITE" id="PS50885"/>
    </source>
</evidence>
<evidence type="ECO:0000256" key="8">
    <source>
        <dbReference type="ARBA" id="ARBA00022989"/>
    </source>
</evidence>
<evidence type="ECO:0000256" key="9">
    <source>
        <dbReference type="ARBA" id="ARBA00023012"/>
    </source>
</evidence>
<dbReference type="GO" id="GO:0016036">
    <property type="term" value="P:cellular response to phosphate starvation"/>
    <property type="evidence" value="ECO:0007669"/>
    <property type="project" value="TreeGrafter"/>
</dbReference>
<dbReference type="CDD" id="cd06225">
    <property type="entry name" value="HAMP"/>
    <property type="match status" value="1"/>
</dbReference>
<keyword evidence="8 11" id="KW-1133">Transmembrane helix</keyword>
<dbReference type="PANTHER" id="PTHR45453:SF1">
    <property type="entry name" value="PHOSPHATE REGULON SENSOR PROTEIN PHOR"/>
    <property type="match status" value="1"/>
</dbReference>
<comment type="subcellular location">
    <subcellularLocation>
        <location evidence="2">Cell membrane</location>
    </subcellularLocation>
</comment>
<keyword evidence="7" id="KW-0418">Kinase</keyword>
<dbReference type="PROSITE" id="PS50109">
    <property type="entry name" value="HIS_KIN"/>
    <property type="match status" value="1"/>
</dbReference>
<evidence type="ECO:0000256" key="5">
    <source>
        <dbReference type="ARBA" id="ARBA00022679"/>
    </source>
</evidence>
<dbReference type="SUPFAM" id="SSF55874">
    <property type="entry name" value="ATPase domain of HSP90 chaperone/DNA topoisomerase II/histidine kinase"/>
    <property type="match status" value="1"/>
</dbReference>
<dbReference type="Gene3D" id="3.30.565.10">
    <property type="entry name" value="Histidine kinase-like ATPase, C-terminal domain"/>
    <property type="match status" value="1"/>
</dbReference>
<evidence type="ECO:0000256" key="6">
    <source>
        <dbReference type="ARBA" id="ARBA00022692"/>
    </source>
</evidence>
<dbReference type="Proteomes" id="UP000006069">
    <property type="component" value="Unassembled WGS sequence"/>
</dbReference>
<dbReference type="InterPro" id="IPR003661">
    <property type="entry name" value="HisK_dim/P_dom"/>
</dbReference>
<dbReference type="HOGENOM" id="CLU_000445_89_6_11"/>
<evidence type="ECO:0000256" key="3">
    <source>
        <dbReference type="ARBA" id="ARBA00012438"/>
    </source>
</evidence>
<feature type="transmembrane region" description="Helical" evidence="11">
    <location>
        <begin position="32"/>
        <end position="55"/>
    </location>
</feature>
<dbReference type="GO" id="GO:0005886">
    <property type="term" value="C:plasma membrane"/>
    <property type="evidence" value="ECO:0007669"/>
    <property type="project" value="UniProtKB-SubCell"/>
</dbReference>
<dbReference type="SUPFAM" id="SSF158472">
    <property type="entry name" value="HAMP domain-like"/>
    <property type="match status" value="1"/>
</dbReference>
<dbReference type="PATRIC" id="fig|742818.3.peg.1778"/>
<evidence type="ECO:0000256" key="1">
    <source>
        <dbReference type="ARBA" id="ARBA00000085"/>
    </source>
</evidence>
<protein>
    <recommendedName>
        <fullName evidence="10">Sensor-like histidine kinase SenX3</fullName>
        <ecNumber evidence="3">2.7.13.3</ecNumber>
    </recommendedName>
</protein>
<dbReference type="FunCoup" id="K0YJ04">
    <property type="interactions" value="20"/>
</dbReference>
<keyword evidence="5" id="KW-0808">Transferase</keyword>